<sequence>MNEWKNVDDKRIVYIYMELILKIADIYRQSTKIVVTFLIILKINNSGVAVIFFIVLHKGITDNYSDKSHFFLLSLLCIRVSSIHLIIVFYGNAFYEIIMYLYTFEYNIPPYDVYCSFKFESDEICCVTHTTEMIKSNMENCKLQKWQNKMFLNERMEWGEDLSCYMVNLSTISTSSNVKILRDPHKSKQIVSQKL</sequence>
<keyword evidence="1" id="KW-0472">Membrane</keyword>
<accession>A0A6G0T8F8</accession>
<dbReference type="AlphaFoldDB" id="A0A6G0T8F8"/>
<proteinExistence type="predicted"/>
<feature type="transmembrane region" description="Helical" evidence="1">
    <location>
        <begin position="33"/>
        <end position="56"/>
    </location>
</feature>
<organism evidence="2 3">
    <name type="scientific">Aphis glycines</name>
    <name type="common">Soybean aphid</name>
    <dbReference type="NCBI Taxonomy" id="307491"/>
    <lineage>
        <taxon>Eukaryota</taxon>
        <taxon>Metazoa</taxon>
        <taxon>Ecdysozoa</taxon>
        <taxon>Arthropoda</taxon>
        <taxon>Hexapoda</taxon>
        <taxon>Insecta</taxon>
        <taxon>Pterygota</taxon>
        <taxon>Neoptera</taxon>
        <taxon>Paraneoptera</taxon>
        <taxon>Hemiptera</taxon>
        <taxon>Sternorrhyncha</taxon>
        <taxon>Aphidomorpha</taxon>
        <taxon>Aphidoidea</taxon>
        <taxon>Aphididae</taxon>
        <taxon>Aphidini</taxon>
        <taxon>Aphis</taxon>
        <taxon>Aphis</taxon>
    </lineage>
</organism>
<comment type="caution">
    <text evidence="2">The sequence shown here is derived from an EMBL/GenBank/DDBJ whole genome shotgun (WGS) entry which is preliminary data.</text>
</comment>
<dbReference type="EMBL" id="VYZN01000054">
    <property type="protein sequence ID" value="KAE9526799.1"/>
    <property type="molecule type" value="Genomic_DNA"/>
</dbReference>
<gene>
    <name evidence="2" type="ORF">AGLY_013447</name>
</gene>
<dbReference type="Proteomes" id="UP000475862">
    <property type="component" value="Unassembled WGS sequence"/>
</dbReference>
<keyword evidence="1" id="KW-1133">Transmembrane helix</keyword>
<name>A0A6G0T8F8_APHGL</name>
<evidence type="ECO:0000313" key="2">
    <source>
        <dbReference type="EMBL" id="KAE9526799.1"/>
    </source>
</evidence>
<feature type="transmembrane region" description="Helical" evidence="1">
    <location>
        <begin position="68"/>
        <end position="90"/>
    </location>
</feature>
<protein>
    <submittedName>
        <fullName evidence="2">Uncharacterized protein</fullName>
    </submittedName>
</protein>
<evidence type="ECO:0000256" key="1">
    <source>
        <dbReference type="SAM" id="Phobius"/>
    </source>
</evidence>
<keyword evidence="3" id="KW-1185">Reference proteome</keyword>
<reference evidence="2 3" key="1">
    <citation type="submission" date="2019-08" db="EMBL/GenBank/DDBJ databases">
        <title>The genome of the soybean aphid Biotype 1, its phylome, world population structure and adaptation to the North American continent.</title>
        <authorList>
            <person name="Giordano R."/>
            <person name="Donthu R.K."/>
            <person name="Hernandez A.G."/>
            <person name="Wright C.L."/>
            <person name="Zimin A.V."/>
        </authorList>
    </citation>
    <scope>NUCLEOTIDE SEQUENCE [LARGE SCALE GENOMIC DNA]</scope>
    <source>
        <tissue evidence="2">Whole aphids</tissue>
    </source>
</reference>
<evidence type="ECO:0000313" key="3">
    <source>
        <dbReference type="Proteomes" id="UP000475862"/>
    </source>
</evidence>
<keyword evidence="1" id="KW-0812">Transmembrane</keyword>